<dbReference type="PROSITE" id="PS51464">
    <property type="entry name" value="SIS"/>
    <property type="match status" value="2"/>
</dbReference>
<keyword evidence="3" id="KW-0378">Hydrolase</keyword>
<evidence type="ECO:0000313" key="7">
    <source>
        <dbReference type="Proteomes" id="UP000664654"/>
    </source>
</evidence>
<dbReference type="Pfam" id="PF01380">
    <property type="entry name" value="SIS"/>
    <property type="match status" value="1"/>
</dbReference>
<organism evidence="6 7">
    <name type="scientific">Bowmanella dokdonensis</name>
    <dbReference type="NCBI Taxonomy" id="751969"/>
    <lineage>
        <taxon>Bacteria</taxon>
        <taxon>Pseudomonadati</taxon>
        <taxon>Pseudomonadota</taxon>
        <taxon>Gammaproteobacteria</taxon>
        <taxon>Alteromonadales</taxon>
        <taxon>Alteromonadaceae</taxon>
        <taxon>Bowmanella</taxon>
    </lineage>
</organism>
<comment type="similarity">
    <text evidence="1">Belongs to the SIS family. AgaS subfamily.</text>
</comment>
<dbReference type="Gene3D" id="3.40.50.10490">
    <property type="entry name" value="Glucose-6-phosphate isomerase like protein, domain 1"/>
    <property type="match status" value="2"/>
</dbReference>
<evidence type="ECO:0000259" key="5">
    <source>
        <dbReference type="PROSITE" id="PS51464"/>
    </source>
</evidence>
<proteinExistence type="inferred from homology"/>
<keyword evidence="7" id="KW-1185">Reference proteome</keyword>
<dbReference type="InterPro" id="IPR035466">
    <property type="entry name" value="GlmS/AgaS_SIS"/>
</dbReference>
<dbReference type="GO" id="GO:0097367">
    <property type="term" value="F:carbohydrate derivative binding"/>
    <property type="evidence" value="ECO:0007669"/>
    <property type="project" value="InterPro"/>
</dbReference>
<comment type="caution">
    <text evidence="6">The sequence shown here is derived from an EMBL/GenBank/DDBJ whole genome shotgun (WGS) entry which is preliminary data.</text>
</comment>
<feature type="domain" description="SIS" evidence="5">
    <location>
        <begin position="221"/>
        <end position="356"/>
    </location>
</feature>
<dbReference type="GO" id="GO:0005886">
    <property type="term" value="C:plasma membrane"/>
    <property type="evidence" value="ECO:0007669"/>
    <property type="project" value="TreeGrafter"/>
</dbReference>
<dbReference type="InterPro" id="IPR035464">
    <property type="entry name" value="SIS_AgaS"/>
</dbReference>
<feature type="domain" description="SIS" evidence="5">
    <location>
        <begin position="50"/>
        <end position="205"/>
    </location>
</feature>
<evidence type="ECO:0000256" key="3">
    <source>
        <dbReference type="ARBA" id="ARBA00022801"/>
    </source>
</evidence>
<evidence type="ECO:0000256" key="1">
    <source>
        <dbReference type="ARBA" id="ARBA00007748"/>
    </source>
</evidence>
<evidence type="ECO:0000313" key="6">
    <source>
        <dbReference type="EMBL" id="MBN7827619.1"/>
    </source>
</evidence>
<dbReference type="CDD" id="cd05010">
    <property type="entry name" value="SIS_AgaS_like"/>
    <property type="match status" value="1"/>
</dbReference>
<dbReference type="Proteomes" id="UP000664654">
    <property type="component" value="Unassembled WGS sequence"/>
</dbReference>
<dbReference type="SUPFAM" id="SSF53697">
    <property type="entry name" value="SIS domain"/>
    <property type="match status" value="1"/>
</dbReference>
<name>A0A939DRV9_9ALTE</name>
<dbReference type="GO" id="GO:0009401">
    <property type="term" value="P:phosphoenolpyruvate-dependent sugar phosphotransferase system"/>
    <property type="evidence" value="ECO:0007669"/>
    <property type="project" value="TreeGrafter"/>
</dbReference>
<sequence length="377" mass="41705">MHQLYLGLEQEALKQKNALWTAREISQQPRVWEQLVDSMQPLQKELQQWLEPVLALPNLRIILTGAGTSAYIGEALQAHLNARMKLSAGQRVEAVSTTDILSNPDLQLRKEVPTLLVSYGRSGNSPESLAVVRLADQLIDQCWHLVVSCNPQGALVKSAEDNLQCKVLLMPAAAHDQSFAMTSSFTSMMLATLLLFTPDYEQYKKMRMLAGLILQRELDSIATLALQPCRRLVFLGSGPLLGIAREAALKLLELTAGRLPSFYESPLGFRHGPKSLIDDGTQIVLLQSANPYTSLYDADLRLELQKDRLALHVSAPLPLSQIAGLDDVWLGFPYIVYCQMLGFFKSLQLGIGPDNPCPTGEVNRVVQGVNVYPFGQE</sequence>
<evidence type="ECO:0000256" key="4">
    <source>
        <dbReference type="ARBA" id="ARBA00029292"/>
    </source>
</evidence>
<dbReference type="AlphaFoldDB" id="A0A939DRV9"/>
<accession>A0A939DRV9</accession>
<dbReference type="CDD" id="cd05008">
    <property type="entry name" value="SIS_GlmS_GlmD_1"/>
    <property type="match status" value="1"/>
</dbReference>
<dbReference type="PANTHER" id="PTHR32502">
    <property type="entry name" value="N-ACETYLGALACTOSAMINE PERMEASE II COMPONENT-RELATED"/>
    <property type="match status" value="1"/>
</dbReference>
<dbReference type="InterPro" id="IPR050303">
    <property type="entry name" value="GatZ_KbaZ_carbometab"/>
</dbReference>
<gene>
    <name evidence="6" type="ORF">J0A66_20480</name>
</gene>
<dbReference type="PANTHER" id="PTHR32502:SF3">
    <property type="entry name" value="D-GALACTOSAMINE-6-PHOSPHATE DEAMINASE AGAS-RELATED"/>
    <property type="match status" value="1"/>
</dbReference>
<dbReference type="EMBL" id="JAFKCV010000021">
    <property type="protein sequence ID" value="MBN7827619.1"/>
    <property type="molecule type" value="Genomic_DNA"/>
</dbReference>
<dbReference type="InterPro" id="IPR001347">
    <property type="entry name" value="SIS_dom"/>
</dbReference>
<dbReference type="InterPro" id="IPR046348">
    <property type="entry name" value="SIS_dom_sf"/>
</dbReference>
<evidence type="ECO:0000256" key="2">
    <source>
        <dbReference type="ARBA" id="ARBA00022737"/>
    </source>
</evidence>
<comment type="catalytic activity">
    <reaction evidence="4">
        <text>D-galactosamine 6-phosphate + H2O = D-tagatopyranose 1-phosphate + NH4(+)</text>
        <dbReference type="Rhea" id="RHEA:47680"/>
        <dbReference type="ChEBI" id="CHEBI:15377"/>
        <dbReference type="ChEBI" id="CHEBI:28938"/>
        <dbReference type="ChEBI" id="CHEBI:71674"/>
        <dbReference type="ChEBI" id="CHEBI:138150"/>
    </reaction>
</comment>
<dbReference type="GO" id="GO:1901135">
    <property type="term" value="P:carbohydrate derivative metabolic process"/>
    <property type="evidence" value="ECO:0007669"/>
    <property type="project" value="InterPro"/>
</dbReference>
<keyword evidence="2" id="KW-0677">Repeat</keyword>
<reference evidence="6" key="1">
    <citation type="submission" date="2021-03" db="EMBL/GenBank/DDBJ databases">
        <title>novel species isolated from a fishpond in China.</title>
        <authorList>
            <person name="Lu H."/>
            <person name="Cai Z."/>
        </authorList>
    </citation>
    <scope>NUCLEOTIDE SEQUENCE</scope>
    <source>
        <strain evidence="6">JCM 30855</strain>
    </source>
</reference>
<protein>
    <submittedName>
        <fullName evidence="6">SIS domain-containing protein</fullName>
    </submittedName>
</protein>
<dbReference type="GO" id="GO:0016787">
    <property type="term" value="F:hydrolase activity"/>
    <property type="evidence" value="ECO:0007669"/>
    <property type="project" value="UniProtKB-KW"/>
</dbReference>